<evidence type="ECO:0000313" key="2">
    <source>
        <dbReference type="Proteomes" id="UP000707206"/>
    </source>
</evidence>
<dbReference type="RefSeq" id="WP_166204735.1">
    <property type="nucleotide sequence ID" value="NZ_VIKU02000001.1"/>
</dbReference>
<reference evidence="1" key="1">
    <citation type="submission" date="2019-07" db="EMBL/GenBank/DDBJ databases">
        <authorList>
            <person name="De-Chao Zhang Q."/>
        </authorList>
    </citation>
    <scope>NUCLEOTIDE SEQUENCE</scope>
    <source>
        <strain evidence="1">TP-CH-4</strain>
    </source>
</reference>
<gene>
    <name evidence="1" type="ORF">FK220_001970</name>
</gene>
<dbReference type="InterPro" id="IPR021276">
    <property type="entry name" value="DUF2855"/>
</dbReference>
<protein>
    <submittedName>
        <fullName evidence="1">DUF2855 family protein</fullName>
    </submittedName>
</protein>
<comment type="caution">
    <text evidence="1">The sequence shown here is derived from an EMBL/GenBank/DDBJ whole genome shotgun (WGS) entry which is preliminary data.</text>
</comment>
<evidence type="ECO:0000313" key="1">
    <source>
        <dbReference type="EMBL" id="NHF58090.1"/>
    </source>
</evidence>
<dbReference type="Proteomes" id="UP000707206">
    <property type="component" value="Unassembled WGS sequence"/>
</dbReference>
<name>A0A967ARY0_9FLAO</name>
<organism evidence="1 2">
    <name type="scientific">Pelagihabitans pacificus</name>
    <dbReference type="NCBI Taxonomy" id="2696054"/>
    <lineage>
        <taxon>Bacteria</taxon>
        <taxon>Pseudomonadati</taxon>
        <taxon>Bacteroidota</taxon>
        <taxon>Flavobacteriia</taxon>
        <taxon>Flavobacteriales</taxon>
        <taxon>Flavobacteriaceae</taxon>
        <taxon>Pelagihabitans</taxon>
    </lineage>
</organism>
<dbReference type="Gene3D" id="3.40.50.720">
    <property type="entry name" value="NAD(P)-binding Rossmann-like Domain"/>
    <property type="match status" value="1"/>
</dbReference>
<keyword evidence="2" id="KW-1185">Reference proteome</keyword>
<dbReference type="Gene3D" id="3.90.180.10">
    <property type="entry name" value="Medium-chain alcohol dehydrogenases, catalytic domain"/>
    <property type="match status" value="1"/>
</dbReference>
<proteinExistence type="predicted"/>
<accession>A0A967ARY0</accession>
<dbReference type="AlphaFoldDB" id="A0A967ARY0"/>
<dbReference type="EMBL" id="VIKU02000001">
    <property type="protein sequence ID" value="NHF58090.1"/>
    <property type="molecule type" value="Genomic_DNA"/>
</dbReference>
<sequence length="359" mass="40944">MNNSFQVNKTDFFECRLVASPLPELSEDEVLLRIGSFAFTSNNITYAVVGDKLGYWKFFPSAHPWGIIPVWGFAEVVASKYASIAVGDRYYGYWPMRAFLKVRPIRVTSHGFVDGTLHRKELPPIYNFYLKDGDRRNKESSGYYSIIKPLFTTAYLNYQFLKKELFFDASQIVLTGASSKTALGIAFMLHLHKKEHGKKVVALTSKRNADFVRTTTFYDKVVAYGDIAKELDKEASVIIDLTGNTKLLFQLTEQLGNRLQHISLIGLADWQSAGSKKAIPKSKFFFAPDHARKFYTEVGQEEANQRIEMAQKEFTAQMEKWLALQFVDFQKGMEFLYLQMLKGTVDPSKGYVVTLNLSE</sequence>
<reference evidence="1" key="2">
    <citation type="submission" date="2020-03" db="EMBL/GenBank/DDBJ databases">
        <title>Flavobacteriaceae bacterium strain TP-CH-4, a member of the family Flavobacteriaceae isolated from a deep-sea seamount.</title>
        <authorList>
            <person name="Zhang D.-C."/>
        </authorList>
    </citation>
    <scope>NUCLEOTIDE SEQUENCE</scope>
    <source>
        <strain evidence="1">TP-CH-4</strain>
    </source>
</reference>
<dbReference type="Pfam" id="PF11017">
    <property type="entry name" value="DUF2855"/>
    <property type="match status" value="1"/>
</dbReference>